<accession>A0A9D4MH18</accession>
<reference evidence="1" key="2">
    <citation type="submission" date="2020-11" db="EMBL/GenBank/DDBJ databases">
        <authorList>
            <person name="McCartney M.A."/>
            <person name="Auch B."/>
            <person name="Kono T."/>
            <person name="Mallez S."/>
            <person name="Becker A."/>
            <person name="Gohl D.M."/>
            <person name="Silverstein K.A.T."/>
            <person name="Koren S."/>
            <person name="Bechman K.B."/>
            <person name="Herman A."/>
            <person name="Abrahante J.E."/>
            <person name="Garbe J."/>
        </authorList>
    </citation>
    <scope>NUCLEOTIDE SEQUENCE</scope>
    <source>
        <strain evidence="1">Duluth1</strain>
        <tissue evidence="1">Whole animal</tissue>
    </source>
</reference>
<evidence type="ECO:0000313" key="1">
    <source>
        <dbReference type="EMBL" id="KAH3877432.1"/>
    </source>
</evidence>
<evidence type="ECO:0000313" key="2">
    <source>
        <dbReference type="Proteomes" id="UP000828390"/>
    </source>
</evidence>
<dbReference type="Proteomes" id="UP000828390">
    <property type="component" value="Unassembled WGS sequence"/>
</dbReference>
<reference evidence="1" key="1">
    <citation type="journal article" date="2019" name="bioRxiv">
        <title>The Genome of the Zebra Mussel, Dreissena polymorpha: A Resource for Invasive Species Research.</title>
        <authorList>
            <person name="McCartney M.A."/>
            <person name="Auch B."/>
            <person name="Kono T."/>
            <person name="Mallez S."/>
            <person name="Zhang Y."/>
            <person name="Obille A."/>
            <person name="Becker A."/>
            <person name="Abrahante J.E."/>
            <person name="Garbe J."/>
            <person name="Badalamenti J.P."/>
            <person name="Herman A."/>
            <person name="Mangelson H."/>
            <person name="Liachko I."/>
            <person name="Sullivan S."/>
            <person name="Sone E.D."/>
            <person name="Koren S."/>
            <person name="Silverstein K.A.T."/>
            <person name="Beckman K.B."/>
            <person name="Gohl D.M."/>
        </authorList>
    </citation>
    <scope>NUCLEOTIDE SEQUENCE</scope>
    <source>
        <strain evidence="1">Duluth1</strain>
        <tissue evidence="1">Whole animal</tissue>
    </source>
</reference>
<sequence>MTILAALQLCHEEDTYGVTTTPSERWLTGLKFKQVKIHRGRHRKHQSSMMQPDGA</sequence>
<name>A0A9D4MH18_DREPO</name>
<keyword evidence="2" id="KW-1185">Reference proteome</keyword>
<gene>
    <name evidence="1" type="ORF">DPMN_001299</name>
</gene>
<protein>
    <submittedName>
        <fullName evidence="1">Uncharacterized protein</fullName>
    </submittedName>
</protein>
<dbReference type="AlphaFoldDB" id="A0A9D4MH18"/>
<dbReference type="EMBL" id="JAIWYP010000001">
    <property type="protein sequence ID" value="KAH3877432.1"/>
    <property type="molecule type" value="Genomic_DNA"/>
</dbReference>
<organism evidence="1 2">
    <name type="scientific">Dreissena polymorpha</name>
    <name type="common">Zebra mussel</name>
    <name type="synonym">Mytilus polymorpha</name>
    <dbReference type="NCBI Taxonomy" id="45954"/>
    <lineage>
        <taxon>Eukaryota</taxon>
        <taxon>Metazoa</taxon>
        <taxon>Spiralia</taxon>
        <taxon>Lophotrochozoa</taxon>
        <taxon>Mollusca</taxon>
        <taxon>Bivalvia</taxon>
        <taxon>Autobranchia</taxon>
        <taxon>Heteroconchia</taxon>
        <taxon>Euheterodonta</taxon>
        <taxon>Imparidentia</taxon>
        <taxon>Neoheterodontei</taxon>
        <taxon>Myida</taxon>
        <taxon>Dreissenoidea</taxon>
        <taxon>Dreissenidae</taxon>
        <taxon>Dreissena</taxon>
    </lineage>
</organism>
<proteinExistence type="predicted"/>
<comment type="caution">
    <text evidence="1">The sequence shown here is derived from an EMBL/GenBank/DDBJ whole genome shotgun (WGS) entry which is preliminary data.</text>
</comment>